<dbReference type="InterPro" id="IPR004220">
    <property type="entry name" value="5-COMe_2-OHmuconate_Isoase"/>
</dbReference>
<comment type="caution">
    <text evidence="1">The sequence shown here is derived from an EMBL/GenBank/DDBJ whole genome shotgun (WGS) entry which is preliminary data.</text>
</comment>
<keyword evidence="2" id="KW-1185">Reference proteome</keyword>
<evidence type="ECO:0000313" key="1">
    <source>
        <dbReference type="EMBL" id="MFL9924797.1"/>
    </source>
</evidence>
<dbReference type="SUPFAM" id="SSF55331">
    <property type="entry name" value="Tautomerase/MIF"/>
    <property type="match status" value="1"/>
</dbReference>
<reference evidence="1 2" key="1">
    <citation type="journal article" date="2024" name="Chem. Sci.">
        <title>Discovery of megapolipeptins by genome mining of a Burkholderiales bacteria collection.</title>
        <authorList>
            <person name="Paulo B.S."/>
            <person name="Recchia M.J.J."/>
            <person name="Lee S."/>
            <person name="Fergusson C.H."/>
            <person name="Romanowski S.B."/>
            <person name="Hernandez A."/>
            <person name="Krull N."/>
            <person name="Liu D.Y."/>
            <person name="Cavanagh H."/>
            <person name="Bos A."/>
            <person name="Gray C.A."/>
            <person name="Murphy B.T."/>
            <person name="Linington R.G."/>
            <person name="Eustaquio A.S."/>
        </authorList>
    </citation>
    <scope>NUCLEOTIDE SEQUENCE [LARGE SCALE GENOMIC DNA]</scope>
    <source>
        <strain evidence="1 2">RL21-008-BIB-A</strain>
    </source>
</reference>
<dbReference type="Pfam" id="PF02962">
    <property type="entry name" value="CHMI"/>
    <property type="match status" value="1"/>
</dbReference>
<evidence type="ECO:0000313" key="2">
    <source>
        <dbReference type="Proteomes" id="UP001629246"/>
    </source>
</evidence>
<organism evidence="1 2">
    <name type="scientific">Herbaspirillum lusitanum</name>
    <dbReference type="NCBI Taxonomy" id="213312"/>
    <lineage>
        <taxon>Bacteria</taxon>
        <taxon>Pseudomonadati</taxon>
        <taxon>Pseudomonadota</taxon>
        <taxon>Betaproteobacteria</taxon>
        <taxon>Burkholderiales</taxon>
        <taxon>Oxalobacteraceae</taxon>
        <taxon>Herbaspirillum</taxon>
    </lineage>
</organism>
<dbReference type="Gene3D" id="3.30.429.10">
    <property type="entry name" value="Macrophage Migration Inhibitory Factor"/>
    <property type="match status" value="1"/>
</dbReference>
<proteinExistence type="predicted"/>
<dbReference type="CDD" id="cd00580">
    <property type="entry name" value="CHMI"/>
    <property type="match status" value="1"/>
</dbReference>
<dbReference type="PANTHER" id="PTHR37950:SF1">
    <property type="entry name" value="4-HYDROXYPHENYLACETATE CATABOLISM PROTEIN"/>
    <property type="match status" value="1"/>
</dbReference>
<protein>
    <submittedName>
        <fullName evidence="1">5-carboxymethyl-2-hydroxymuconate Delta-isomerase</fullName>
    </submittedName>
</protein>
<name>A0ABW9ABL6_9BURK</name>
<gene>
    <name evidence="1" type="ORF">PQR62_11010</name>
</gene>
<accession>A0ABW9ABL6</accession>
<dbReference type="PANTHER" id="PTHR37950">
    <property type="entry name" value="4-HYDROXYPHENYLACETATE CATABOLISM PROTEIN"/>
    <property type="match status" value="1"/>
</dbReference>
<dbReference type="Proteomes" id="UP001629246">
    <property type="component" value="Unassembled WGS sequence"/>
</dbReference>
<dbReference type="RefSeq" id="WP_408157764.1">
    <property type="nucleotide sequence ID" value="NZ_JAQQFM010000004.1"/>
</dbReference>
<dbReference type="InterPro" id="IPR014347">
    <property type="entry name" value="Tautomerase/MIF_sf"/>
</dbReference>
<dbReference type="EMBL" id="JAQQFM010000004">
    <property type="protein sequence ID" value="MFL9924797.1"/>
    <property type="molecule type" value="Genomic_DNA"/>
</dbReference>
<sequence length="131" mass="14681">MPHLFLEYTDNLPQFNAAETLFKLNETLLGSGQFGPTDIKARATRLDLYQVGVQDMSKANQTQHAFLHVRLALLSGRTPEVKKELSDSLMAVLKASCTWPDTTLMQMTVEMLDMDRPSYGKQVFAAKEQAS</sequence>